<dbReference type="AlphaFoldDB" id="A0A0B6YYG7"/>
<gene>
    <name evidence="1" type="primary">ORF40321</name>
</gene>
<protein>
    <submittedName>
        <fullName evidence="1">Uncharacterized protein</fullName>
    </submittedName>
</protein>
<feature type="non-terminal residue" evidence="1">
    <location>
        <position position="1"/>
    </location>
</feature>
<sequence length="84" mass="9591">LSEKIDLIKSMTKQIHLYEVSLTCSSGEEKDSAMKQLLRELIATQKHVEDLLSRLEQTSAEFKLPIERLINNTNSSLLDMEQVS</sequence>
<feature type="non-terminal residue" evidence="1">
    <location>
        <position position="84"/>
    </location>
</feature>
<reference evidence="1" key="1">
    <citation type="submission" date="2014-12" db="EMBL/GenBank/DDBJ databases">
        <title>Insight into the proteome of Arion vulgaris.</title>
        <authorList>
            <person name="Aradska J."/>
            <person name="Bulat T."/>
            <person name="Smidak R."/>
            <person name="Sarate P."/>
            <person name="Gangsoo J."/>
            <person name="Sialana F."/>
            <person name="Bilban M."/>
            <person name="Lubec G."/>
        </authorList>
    </citation>
    <scope>NUCLEOTIDE SEQUENCE</scope>
    <source>
        <tissue evidence="1">Skin</tissue>
    </source>
</reference>
<proteinExistence type="predicted"/>
<evidence type="ECO:0000313" key="1">
    <source>
        <dbReference type="EMBL" id="CEK60766.1"/>
    </source>
</evidence>
<organism evidence="1">
    <name type="scientific">Arion vulgaris</name>
    <dbReference type="NCBI Taxonomy" id="1028688"/>
    <lineage>
        <taxon>Eukaryota</taxon>
        <taxon>Metazoa</taxon>
        <taxon>Spiralia</taxon>
        <taxon>Lophotrochozoa</taxon>
        <taxon>Mollusca</taxon>
        <taxon>Gastropoda</taxon>
        <taxon>Heterobranchia</taxon>
        <taxon>Euthyneura</taxon>
        <taxon>Panpulmonata</taxon>
        <taxon>Eupulmonata</taxon>
        <taxon>Stylommatophora</taxon>
        <taxon>Helicina</taxon>
        <taxon>Arionoidea</taxon>
        <taxon>Arionidae</taxon>
        <taxon>Arion</taxon>
    </lineage>
</organism>
<name>A0A0B6YYG7_9EUPU</name>
<dbReference type="EMBL" id="HACG01013901">
    <property type="protein sequence ID" value="CEK60766.1"/>
    <property type="molecule type" value="Transcribed_RNA"/>
</dbReference>
<accession>A0A0B6YYG7</accession>